<comment type="subcellular location">
    <subcellularLocation>
        <location evidence="1">Cell membrane</location>
    </subcellularLocation>
</comment>
<evidence type="ECO:0000313" key="10">
    <source>
        <dbReference type="EMBL" id="TWP51476.1"/>
    </source>
</evidence>
<keyword evidence="7 8" id="KW-0472">Membrane</keyword>
<evidence type="ECO:0000256" key="2">
    <source>
        <dbReference type="ARBA" id="ARBA00022475"/>
    </source>
</evidence>
<name>A0A563EUX1_9PSEU</name>
<feature type="transmembrane region" description="Helical" evidence="8">
    <location>
        <begin position="138"/>
        <end position="158"/>
    </location>
</feature>
<dbReference type="Pfam" id="PF18967">
    <property type="entry name" value="PycTM"/>
    <property type="match status" value="1"/>
</dbReference>
<keyword evidence="2" id="KW-1003">Cell membrane</keyword>
<feature type="transmembrane region" description="Helical" evidence="8">
    <location>
        <begin position="34"/>
        <end position="53"/>
    </location>
</feature>
<sequence>MMTPPGEHVMTRIDQAQTDVADQLRRADAKAASLLPLFGGFLAGVVALTTRSMPAVVEVLLWLSALPMTASVLLLLSAVRPRISKHGRFGFALFAEFADRPSDLLTALAEETSIVAQAVVVCRSSVIVQLKYGRVRRAVDLLICGLLVLVVALVVTAVA</sequence>
<keyword evidence="3 8" id="KW-0812">Transmembrane</keyword>
<feature type="domain" description="Pycsar effector protein" evidence="9">
    <location>
        <begin position="15"/>
        <end position="155"/>
    </location>
</feature>
<evidence type="ECO:0000256" key="7">
    <source>
        <dbReference type="ARBA" id="ARBA00023136"/>
    </source>
</evidence>
<dbReference type="Proteomes" id="UP000316639">
    <property type="component" value="Unassembled WGS sequence"/>
</dbReference>
<dbReference type="GO" id="GO:0051607">
    <property type="term" value="P:defense response to virus"/>
    <property type="evidence" value="ECO:0007669"/>
    <property type="project" value="UniProtKB-KW"/>
</dbReference>
<evidence type="ECO:0000256" key="3">
    <source>
        <dbReference type="ARBA" id="ARBA00022692"/>
    </source>
</evidence>
<organism evidence="10 11">
    <name type="scientific">Lentzea tibetensis</name>
    <dbReference type="NCBI Taxonomy" id="2591470"/>
    <lineage>
        <taxon>Bacteria</taxon>
        <taxon>Bacillati</taxon>
        <taxon>Actinomycetota</taxon>
        <taxon>Actinomycetes</taxon>
        <taxon>Pseudonocardiales</taxon>
        <taxon>Pseudonocardiaceae</taxon>
        <taxon>Lentzea</taxon>
    </lineage>
</organism>
<evidence type="ECO:0000256" key="4">
    <source>
        <dbReference type="ARBA" id="ARBA00022741"/>
    </source>
</evidence>
<accession>A0A563EUX1</accession>
<evidence type="ECO:0000256" key="6">
    <source>
        <dbReference type="ARBA" id="ARBA00023118"/>
    </source>
</evidence>
<proteinExistence type="predicted"/>
<gene>
    <name evidence="10" type="ORF">FKR81_14790</name>
</gene>
<feature type="transmembrane region" description="Helical" evidence="8">
    <location>
        <begin position="59"/>
        <end position="79"/>
    </location>
</feature>
<comment type="caution">
    <text evidence="10">The sequence shown here is derived from an EMBL/GenBank/DDBJ whole genome shotgun (WGS) entry which is preliminary data.</text>
</comment>
<keyword evidence="4" id="KW-0547">Nucleotide-binding</keyword>
<reference evidence="10 11" key="1">
    <citation type="submission" date="2019-07" db="EMBL/GenBank/DDBJ databases">
        <title>Lentzea xizangensis sp. nov., isolated from Qinghai-Tibetan Plateau Soils.</title>
        <authorList>
            <person name="Huang J."/>
        </authorList>
    </citation>
    <scope>NUCLEOTIDE SEQUENCE [LARGE SCALE GENOMIC DNA]</scope>
    <source>
        <strain evidence="10 11">FXJ1.1311</strain>
    </source>
</reference>
<evidence type="ECO:0000256" key="8">
    <source>
        <dbReference type="SAM" id="Phobius"/>
    </source>
</evidence>
<dbReference type="EMBL" id="VOBR01000008">
    <property type="protein sequence ID" value="TWP51476.1"/>
    <property type="molecule type" value="Genomic_DNA"/>
</dbReference>
<keyword evidence="5 8" id="KW-1133">Transmembrane helix</keyword>
<keyword evidence="6" id="KW-0051">Antiviral defense</keyword>
<protein>
    <recommendedName>
        <fullName evidence="9">Pycsar effector protein domain-containing protein</fullName>
    </recommendedName>
</protein>
<dbReference type="GO" id="GO:0000166">
    <property type="term" value="F:nucleotide binding"/>
    <property type="evidence" value="ECO:0007669"/>
    <property type="project" value="UniProtKB-KW"/>
</dbReference>
<dbReference type="InterPro" id="IPR043760">
    <property type="entry name" value="PycTM_dom"/>
</dbReference>
<keyword evidence="11" id="KW-1185">Reference proteome</keyword>
<evidence type="ECO:0000256" key="1">
    <source>
        <dbReference type="ARBA" id="ARBA00004236"/>
    </source>
</evidence>
<dbReference type="GO" id="GO:0005886">
    <property type="term" value="C:plasma membrane"/>
    <property type="evidence" value="ECO:0007669"/>
    <property type="project" value="UniProtKB-SubCell"/>
</dbReference>
<evidence type="ECO:0000256" key="5">
    <source>
        <dbReference type="ARBA" id="ARBA00022989"/>
    </source>
</evidence>
<evidence type="ECO:0000313" key="11">
    <source>
        <dbReference type="Proteomes" id="UP000316639"/>
    </source>
</evidence>
<dbReference type="AlphaFoldDB" id="A0A563EUX1"/>
<evidence type="ECO:0000259" key="9">
    <source>
        <dbReference type="Pfam" id="PF18967"/>
    </source>
</evidence>
<dbReference type="OrthoDB" id="3696868at2"/>